<evidence type="ECO:0000313" key="3">
    <source>
        <dbReference type="Proteomes" id="UP000290191"/>
    </source>
</evidence>
<gene>
    <name evidence="2" type="ORF">CRV06_00565</name>
</gene>
<dbReference type="AlphaFoldDB" id="A0A4Q0Y323"/>
<keyword evidence="1" id="KW-0812">Transmembrane</keyword>
<accession>A0A4Q0Y323</accession>
<keyword evidence="3" id="KW-1185">Reference proteome</keyword>
<proteinExistence type="predicted"/>
<feature type="transmembrane region" description="Helical" evidence="1">
    <location>
        <begin position="103"/>
        <end position="120"/>
    </location>
</feature>
<name>A0A4Q0Y323_9BACT</name>
<sequence>MRTDNLDNPFFVLLLCIFSVFVNIISSIYFFPILFIGVLFISFFICLKRRHHYSLIFIIITFCLIEINSGFKIFSLSLLSTFVYVFIAPYIKRTLSFNSLNPYIYIAVFYLGVYIMWSLNNDLTPQLNYTLLINLAIDFFIFGVFI</sequence>
<dbReference type="EMBL" id="PDKO01000001">
    <property type="protein sequence ID" value="RXJ64482.1"/>
    <property type="molecule type" value="Genomic_DNA"/>
</dbReference>
<keyword evidence="1" id="KW-0472">Membrane</keyword>
<organism evidence="2 3">
    <name type="scientific">Halarcobacter anaerophilus</name>
    <dbReference type="NCBI Taxonomy" id="877500"/>
    <lineage>
        <taxon>Bacteria</taxon>
        <taxon>Pseudomonadati</taxon>
        <taxon>Campylobacterota</taxon>
        <taxon>Epsilonproteobacteria</taxon>
        <taxon>Campylobacterales</taxon>
        <taxon>Arcobacteraceae</taxon>
        <taxon>Halarcobacter</taxon>
    </lineage>
</organism>
<dbReference type="STRING" id="877500.GCA_000935065_02620"/>
<reference evidence="2 3" key="1">
    <citation type="submission" date="2017-10" db="EMBL/GenBank/DDBJ databases">
        <title>Genomics of the genus Arcobacter.</title>
        <authorList>
            <person name="Perez-Cataluna A."/>
            <person name="Figueras M.J."/>
        </authorList>
    </citation>
    <scope>NUCLEOTIDE SEQUENCE [LARGE SCALE GENOMIC DNA]</scope>
    <source>
        <strain evidence="2 3">DSM 24636</strain>
    </source>
</reference>
<evidence type="ECO:0000313" key="2">
    <source>
        <dbReference type="EMBL" id="RXJ64482.1"/>
    </source>
</evidence>
<feature type="transmembrane region" description="Helical" evidence="1">
    <location>
        <begin position="52"/>
        <end position="67"/>
    </location>
</feature>
<feature type="transmembrane region" description="Helical" evidence="1">
    <location>
        <begin position="12"/>
        <end position="45"/>
    </location>
</feature>
<feature type="transmembrane region" description="Helical" evidence="1">
    <location>
        <begin position="73"/>
        <end position="91"/>
    </location>
</feature>
<evidence type="ECO:0000256" key="1">
    <source>
        <dbReference type="SAM" id="Phobius"/>
    </source>
</evidence>
<keyword evidence="1" id="KW-1133">Transmembrane helix</keyword>
<protein>
    <submittedName>
        <fullName evidence="2">Uncharacterized protein</fullName>
    </submittedName>
</protein>
<comment type="caution">
    <text evidence="2">The sequence shown here is derived from an EMBL/GenBank/DDBJ whole genome shotgun (WGS) entry which is preliminary data.</text>
</comment>
<dbReference type="Proteomes" id="UP000290191">
    <property type="component" value="Unassembled WGS sequence"/>
</dbReference>
<feature type="transmembrane region" description="Helical" evidence="1">
    <location>
        <begin position="126"/>
        <end position="145"/>
    </location>
</feature>